<dbReference type="EMBL" id="JACEIK010000300">
    <property type="protein sequence ID" value="MCD7454386.1"/>
    <property type="molecule type" value="Genomic_DNA"/>
</dbReference>
<organism evidence="1 2">
    <name type="scientific">Datura stramonium</name>
    <name type="common">Jimsonweed</name>
    <name type="synonym">Common thornapple</name>
    <dbReference type="NCBI Taxonomy" id="4076"/>
    <lineage>
        <taxon>Eukaryota</taxon>
        <taxon>Viridiplantae</taxon>
        <taxon>Streptophyta</taxon>
        <taxon>Embryophyta</taxon>
        <taxon>Tracheophyta</taxon>
        <taxon>Spermatophyta</taxon>
        <taxon>Magnoliopsida</taxon>
        <taxon>eudicotyledons</taxon>
        <taxon>Gunneridae</taxon>
        <taxon>Pentapetalae</taxon>
        <taxon>asterids</taxon>
        <taxon>lamiids</taxon>
        <taxon>Solanales</taxon>
        <taxon>Solanaceae</taxon>
        <taxon>Solanoideae</taxon>
        <taxon>Datureae</taxon>
        <taxon>Datura</taxon>
    </lineage>
</organism>
<evidence type="ECO:0000313" key="1">
    <source>
        <dbReference type="EMBL" id="MCD7454386.1"/>
    </source>
</evidence>
<reference evidence="1 2" key="1">
    <citation type="journal article" date="2021" name="BMC Genomics">
        <title>Datura genome reveals duplications of psychoactive alkaloid biosynthetic genes and high mutation rate following tissue culture.</title>
        <authorList>
            <person name="Rajewski A."/>
            <person name="Carter-House D."/>
            <person name="Stajich J."/>
            <person name="Litt A."/>
        </authorList>
    </citation>
    <scope>NUCLEOTIDE SEQUENCE [LARGE SCALE GENOMIC DNA]</scope>
    <source>
        <strain evidence="1">AR-01</strain>
    </source>
</reference>
<accession>A0ABS8S5P3</accession>
<sequence>LSVADHPLGPATSHLLGKLLPHQLANQMRAPPPTDSSFFSSSYGVLAAISNCCSPPKG</sequence>
<gene>
    <name evidence="1" type="ORF">HAX54_024752</name>
</gene>
<comment type="caution">
    <text evidence="1">The sequence shown here is derived from an EMBL/GenBank/DDBJ whole genome shotgun (WGS) entry which is preliminary data.</text>
</comment>
<keyword evidence="2" id="KW-1185">Reference proteome</keyword>
<name>A0ABS8S5P3_DATST</name>
<evidence type="ECO:0000313" key="2">
    <source>
        <dbReference type="Proteomes" id="UP000823775"/>
    </source>
</evidence>
<dbReference type="Proteomes" id="UP000823775">
    <property type="component" value="Unassembled WGS sequence"/>
</dbReference>
<feature type="non-terminal residue" evidence="1">
    <location>
        <position position="1"/>
    </location>
</feature>
<feature type="non-terminal residue" evidence="1">
    <location>
        <position position="58"/>
    </location>
</feature>
<proteinExistence type="predicted"/>
<protein>
    <submittedName>
        <fullName evidence="1">Uncharacterized protein</fullName>
    </submittedName>
</protein>